<dbReference type="RefSeq" id="XP_031758950.1">
    <property type="nucleotide sequence ID" value="XM_031903090.1"/>
</dbReference>
<organism evidence="8">
    <name type="scientific">Xenopus tropicalis</name>
    <name type="common">Western clawed frog</name>
    <name type="synonym">Silurana tropicalis</name>
    <dbReference type="NCBI Taxonomy" id="8364"/>
    <lineage>
        <taxon>Eukaryota</taxon>
        <taxon>Metazoa</taxon>
        <taxon>Chordata</taxon>
        <taxon>Craniata</taxon>
        <taxon>Vertebrata</taxon>
        <taxon>Euteleostomi</taxon>
        <taxon>Amphibia</taxon>
        <taxon>Batrachia</taxon>
        <taxon>Anura</taxon>
        <taxon>Pipoidea</taxon>
        <taxon>Pipidae</taxon>
        <taxon>Xenopodinae</taxon>
        <taxon>Xenopus</taxon>
        <taxon>Silurana</taxon>
    </lineage>
</organism>
<keyword evidence="3 6" id="KW-0812">Transmembrane</keyword>
<dbReference type="InterPro" id="IPR019402">
    <property type="entry name" value="CWH43_N"/>
</dbReference>
<evidence type="ECO:0000256" key="1">
    <source>
        <dbReference type="ARBA" id="ARBA00004127"/>
    </source>
</evidence>
<dbReference type="EMBL" id="KV460390">
    <property type="protein sequence ID" value="OCA19055.1"/>
    <property type="molecule type" value="Genomic_DNA"/>
</dbReference>
<gene>
    <name evidence="10 11" type="primary">LOC116411111</name>
    <name evidence="8" type="ORF">XENTR_v90029828mg</name>
</gene>
<dbReference type="InterPro" id="IPR050911">
    <property type="entry name" value="DRAM/TMEM150_Autophagy_Mod"/>
</dbReference>
<reference evidence="8" key="2">
    <citation type="journal article" date="2010" name="Science">
        <title>The genome of the Western clawed frog Xenopus tropicalis.</title>
        <authorList>
            <person name="Hellsten U."/>
            <person name="Harland R.M."/>
            <person name="Gilchrist M.J."/>
            <person name="Hendrix D."/>
            <person name="Jurka J."/>
            <person name="Kapitonov V."/>
            <person name="Ovcharenko I."/>
            <person name="Putnam N.H."/>
            <person name="Shu S."/>
            <person name="Taher L."/>
            <person name="Blitz I.L."/>
            <person name="Blumberg B."/>
            <person name="Dichmann D.S."/>
            <person name="Dubchak I."/>
            <person name="Amaya E."/>
            <person name="Detter J.C."/>
            <person name="Fletcher R."/>
            <person name="Gerhard D.S."/>
            <person name="Goodstein D."/>
            <person name="Graves T."/>
            <person name="Grigoriev I.V."/>
            <person name="Grimwood J."/>
            <person name="Kawashima T."/>
            <person name="Lindquist E."/>
            <person name="Lucas S.M."/>
            <person name="Mead P.E."/>
            <person name="Mitros T."/>
            <person name="Ogino H."/>
            <person name="Ohta Y."/>
            <person name="Poliakov A.V."/>
            <person name="Pollet N."/>
            <person name="Robert J."/>
            <person name="Salamov A."/>
            <person name="Sater A.K."/>
            <person name="Schmutz J."/>
            <person name="Terry A."/>
            <person name="Vize P.D."/>
            <person name="Warren W.C."/>
            <person name="Wells D."/>
            <person name="Wills A."/>
            <person name="Wilson R.K."/>
            <person name="Zimmerman L.B."/>
            <person name="Zorn A.M."/>
            <person name="Grainger R."/>
            <person name="Grammer T."/>
            <person name="Khokha M.K."/>
            <person name="Richardson P.M."/>
            <person name="Rokhsar D.S."/>
        </authorList>
    </citation>
    <scope>NUCLEOTIDE SEQUENCE [LARGE SCALE GENOMIC DNA]</scope>
    <source>
        <strain evidence="8">Nigerian</strain>
    </source>
</reference>
<evidence type="ECO:0000256" key="2">
    <source>
        <dbReference type="ARBA" id="ARBA00006565"/>
    </source>
</evidence>
<evidence type="ECO:0000313" key="11">
    <source>
        <dbReference type="Xenbase" id="XB-GENE-29097055"/>
    </source>
</evidence>
<dbReference type="OrthoDB" id="9914093at2759"/>
<dbReference type="AGR" id="Xenbase:XB-GENE-29097055"/>
<reference evidence="8" key="3">
    <citation type="submission" date="2016-05" db="EMBL/GenBank/DDBJ databases">
        <title>WGS assembly of Xenopus tropicalis.</title>
        <authorList>
            <person name="Sessions A."/>
            <person name="Jenkins J."/>
            <person name="Mitros T."/>
            <person name="Lyons J.T."/>
            <person name="Dichmann D.S."/>
            <person name="Robert J."/>
            <person name="Harland R.M."/>
            <person name="Rokhsar D.S."/>
        </authorList>
    </citation>
    <scope>NUCLEOTIDE SEQUENCE</scope>
    <source>
        <strain evidence="8">Nigerian</strain>
    </source>
</reference>
<evidence type="ECO:0000313" key="10">
    <source>
        <dbReference type="RefSeq" id="XP_031758950.1"/>
    </source>
</evidence>
<evidence type="ECO:0000256" key="4">
    <source>
        <dbReference type="ARBA" id="ARBA00022989"/>
    </source>
</evidence>
<name>A0A1B8Y7R6_XENTR</name>
<dbReference type="Xenbase" id="XB-GENE-29097055">
    <property type="gene designation" value="LOC116411111"/>
</dbReference>
<feature type="transmembrane region" description="Helical" evidence="6">
    <location>
        <begin position="30"/>
        <end position="51"/>
    </location>
</feature>
<dbReference type="KEGG" id="xtr:116411111"/>
<evidence type="ECO:0000256" key="5">
    <source>
        <dbReference type="ARBA" id="ARBA00023136"/>
    </source>
</evidence>
<comment type="subcellular location">
    <subcellularLocation>
        <location evidence="1">Endomembrane system</location>
        <topology evidence="1">Multi-pass membrane protein</topology>
    </subcellularLocation>
</comment>
<dbReference type="GO" id="GO:0012505">
    <property type="term" value="C:endomembrane system"/>
    <property type="evidence" value="ECO:0007669"/>
    <property type="project" value="UniProtKB-SubCell"/>
</dbReference>
<feature type="transmembrane region" description="Helical" evidence="6">
    <location>
        <begin position="71"/>
        <end position="90"/>
    </location>
</feature>
<reference evidence="10" key="4">
    <citation type="submission" date="2025-04" db="UniProtKB">
        <authorList>
            <consortium name="RefSeq"/>
        </authorList>
    </citation>
    <scope>IDENTIFICATION</scope>
    <source>
        <strain evidence="10">Nigerian</strain>
        <tissue evidence="10">Liver and blood</tissue>
    </source>
</reference>
<keyword evidence="4 6" id="KW-1133">Transmembrane helix</keyword>
<dbReference type="PANTHER" id="PTHR21324">
    <property type="entry name" value="FASTING-INDUCIBLE INTEGRAL MEMBRANE PROTEIN TM6P1-RELATED"/>
    <property type="match status" value="1"/>
</dbReference>
<dbReference type="GeneID" id="116411111"/>
<accession>A0A1B8Y7R6</accession>
<dbReference type="Pfam" id="PF10277">
    <property type="entry name" value="Frag1"/>
    <property type="match status" value="1"/>
</dbReference>
<proteinExistence type="inferred from homology"/>
<dbReference type="Proteomes" id="UP000008143">
    <property type="component" value="Chromosome 5"/>
</dbReference>
<feature type="transmembrane region" description="Helical" evidence="6">
    <location>
        <begin position="224"/>
        <end position="244"/>
    </location>
</feature>
<evidence type="ECO:0000259" key="7">
    <source>
        <dbReference type="Pfam" id="PF10277"/>
    </source>
</evidence>
<feature type="transmembrane region" description="Helical" evidence="6">
    <location>
        <begin position="177"/>
        <end position="204"/>
    </location>
</feature>
<feature type="transmembrane region" description="Helical" evidence="6">
    <location>
        <begin position="141"/>
        <end position="165"/>
    </location>
</feature>
<feature type="transmembrane region" description="Helical" evidence="6">
    <location>
        <begin position="6"/>
        <end position="23"/>
    </location>
</feature>
<protein>
    <submittedName>
        <fullName evidence="10">DNA damage-regulated autophagy modulator protein 1-like</fullName>
    </submittedName>
</protein>
<evidence type="ECO:0000313" key="8">
    <source>
        <dbReference type="EMBL" id="OCA19055.1"/>
    </source>
</evidence>
<evidence type="ECO:0000256" key="6">
    <source>
        <dbReference type="SAM" id="Phobius"/>
    </source>
</evidence>
<dbReference type="AlphaFoldDB" id="A0A1B8Y7R6"/>
<keyword evidence="5 6" id="KW-0472">Membrane</keyword>
<evidence type="ECO:0000313" key="9">
    <source>
        <dbReference type="Proteomes" id="UP000008143"/>
    </source>
</evidence>
<keyword evidence="9" id="KW-1185">Reference proteome</keyword>
<comment type="similarity">
    <text evidence="2">Belongs to the DRAM/TMEM150 family.</text>
</comment>
<feature type="transmembrane region" description="Helical" evidence="6">
    <location>
        <begin position="111"/>
        <end position="129"/>
    </location>
</feature>
<dbReference type="PANTHER" id="PTHR21324:SF20">
    <property type="entry name" value="DNA DAMAGE-REGULATED AUTOPHAGY MODULATOR PROTEIN 1"/>
    <property type="match status" value="1"/>
</dbReference>
<evidence type="ECO:0000256" key="3">
    <source>
        <dbReference type="ARBA" id="ARBA00022692"/>
    </source>
</evidence>
<sequence>MKYFFALCIIFFNLICFVSSFDFKMKISAVTIMALAPFFIISVSFIGLLIYNMAAFFSGLAPYTSGLRDFALANIAFTVMHGICCYIGAATMYARYTLLRHRSAESGKKRTWANVALLLLGLLACQAYFLENFPVLAFQSAHIAGVLTATVCASAYTIINTVISYRTPPEKDGRVKCLLRLIISVTTVFFLVIGAAFAFMFIWMAPVNTQLYEIMNILRVTSEWLSTVTFYGYLATFATDFKIYGFTIPKNMKDDWFYVRTKLPGDVEANEESEI</sequence>
<feature type="domain" description="CWH43-like N-terminal" evidence="7">
    <location>
        <begin position="41"/>
        <end position="242"/>
    </location>
</feature>
<reference evidence="8" key="1">
    <citation type="submission" date="2009-11" db="EMBL/GenBank/DDBJ databases">
        <authorList>
            <consortium name="US DOE Joint Genome Institute (JGI-PGF)"/>
            <person name="Ottilar R."/>
            <person name="Schmutz J."/>
            <person name="Salamov A."/>
            <person name="Cheng J.F."/>
            <person name="Lucas S."/>
            <person name="Pitluck S."/>
            <person name="Gundlach H."/>
            <person name="Guo Y."/>
            <person name="Haberer G."/>
            <person name="Nasrallah J."/>
            <person name="Mayer K.F.X."/>
            <person name="van de Peer Y."/>
            <person name="Weigel D."/>
            <person name="Grigoriev I.V."/>
        </authorList>
    </citation>
    <scope>NUCLEOTIDE SEQUENCE</scope>
    <source>
        <strain evidence="8">Nigerian</strain>
    </source>
</reference>